<dbReference type="InterPro" id="IPR036625">
    <property type="entry name" value="E3-bd_dom_sf"/>
</dbReference>
<dbReference type="InterPro" id="IPR037883">
    <property type="entry name" value="Knr4/Smi1-like_sf"/>
</dbReference>
<dbReference type="Gene3D" id="4.10.320.10">
    <property type="entry name" value="E3-binding domain"/>
    <property type="match status" value="1"/>
</dbReference>
<protein>
    <recommendedName>
        <fullName evidence="2">Lsr2 DNA-binding domain-containing protein</fullName>
    </recommendedName>
</protein>
<dbReference type="GO" id="GO:0003677">
    <property type="term" value="F:DNA binding"/>
    <property type="evidence" value="ECO:0007669"/>
    <property type="project" value="UniProtKB-KW"/>
</dbReference>
<comment type="caution">
    <text evidence="3">The sequence shown here is derived from an EMBL/GenBank/DDBJ whole genome shotgun (WGS) entry which is preliminary data.</text>
</comment>
<evidence type="ECO:0000259" key="2">
    <source>
        <dbReference type="Pfam" id="PF23359"/>
    </source>
</evidence>
<dbReference type="Pfam" id="PF23359">
    <property type="entry name" value="Lsr2_DNA-bd"/>
    <property type="match status" value="1"/>
</dbReference>
<gene>
    <name evidence="3" type="ORF">GCM10010503_36530</name>
</gene>
<dbReference type="AlphaFoldDB" id="A0A918MSD1"/>
<proteinExistence type="predicted"/>
<accession>A0A918MSD1</accession>
<evidence type="ECO:0000256" key="1">
    <source>
        <dbReference type="ARBA" id="ARBA00023125"/>
    </source>
</evidence>
<keyword evidence="4" id="KW-1185">Reference proteome</keyword>
<evidence type="ECO:0000313" key="3">
    <source>
        <dbReference type="EMBL" id="GGW56109.1"/>
    </source>
</evidence>
<sequence>MQPPVNWASVESDLQLRLPEDYKQLTAAYDPGCFANFLWVYDPRHTSVHVNLLGPARDRTRAQIQDDYARESCPAPVDPQFLLPCGGTDNGEDFFLITDPEDDPDAWTIIVNQARGPGRYTFDGNLTRFLVAVFSGSTTVPQFPEGLLQGDISFKPSDLDQWSPPLPPVTPPVSTDEIRIWARANGYEVPVRGRIPADVRQAWEQADESH</sequence>
<reference evidence="3" key="2">
    <citation type="submission" date="2020-09" db="EMBL/GenBank/DDBJ databases">
        <authorList>
            <person name="Sun Q."/>
            <person name="Ohkuma M."/>
        </authorList>
    </citation>
    <scope>NUCLEOTIDE SEQUENCE</scope>
    <source>
        <strain evidence="3">JCM 4490</strain>
    </source>
</reference>
<dbReference type="InterPro" id="IPR055370">
    <property type="entry name" value="Lsr2_DNA-bd"/>
</dbReference>
<evidence type="ECO:0000313" key="4">
    <source>
        <dbReference type="Proteomes" id="UP000620224"/>
    </source>
</evidence>
<dbReference type="Proteomes" id="UP000620224">
    <property type="component" value="Unassembled WGS sequence"/>
</dbReference>
<organism evidence="3 4">
    <name type="scientific">Streptomyces lucensis JCM 4490</name>
    <dbReference type="NCBI Taxonomy" id="1306176"/>
    <lineage>
        <taxon>Bacteria</taxon>
        <taxon>Bacillati</taxon>
        <taxon>Actinomycetota</taxon>
        <taxon>Actinomycetes</taxon>
        <taxon>Kitasatosporales</taxon>
        <taxon>Streptomycetaceae</taxon>
        <taxon>Streptomyces</taxon>
    </lineage>
</organism>
<keyword evidence="1" id="KW-0238">DNA-binding</keyword>
<dbReference type="EMBL" id="BMUE01000007">
    <property type="protein sequence ID" value="GGW56109.1"/>
    <property type="molecule type" value="Genomic_DNA"/>
</dbReference>
<reference evidence="3" key="1">
    <citation type="journal article" date="2014" name="Int. J. Syst. Evol. Microbiol.">
        <title>Complete genome sequence of Corynebacterium casei LMG S-19264T (=DSM 44701T), isolated from a smear-ripened cheese.</title>
        <authorList>
            <consortium name="US DOE Joint Genome Institute (JGI-PGF)"/>
            <person name="Walter F."/>
            <person name="Albersmeier A."/>
            <person name="Kalinowski J."/>
            <person name="Ruckert C."/>
        </authorList>
    </citation>
    <scope>NUCLEOTIDE SEQUENCE</scope>
    <source>
        <strain evidence="3">JCM 4490</strain>
    </source>
</reference>
<feature type="domain" description="Lsr2 DNA-binding" evidence="2">
    <location>
        <begin position="174"/>
        <end position="206"/>
    </location>
</feature>
<dbReference type="SUPFAM" id="SSF160631">
    <property type="entry name" value="SMI1/KNR4-like"/>
    <property type="match status" value="1"/>
</dbReference>
<dbReference type="GO" id="GO:0016746">
    <property type="term" value="F:acyltransferase activity"/>
    <property type="evidence" value="ECO:0007669"/>
    <property type="project" value="InterPro"/>
</dbReference>
<name>A0A918MSD1_9ACTN</name>